<feature type="domain" description="CBS" evidence="5">
    <location>
        <begin position="220"/>
        <end position="279"/>
    </location>
</feature>
<feature type="compositionally biased region" description="Low complexity" evidence="4">
    <location>
        <begin position="328"/>
        <end position="347"/>
    </location>
</feature>
<dbReference type="PANTHER" id="PTHR13780:SF36">
    <property type="entry name" value="CBS DOMAIN-CONTAINING PROTEIN"/>
    <property type="match status" value="1"/>
</dbReference>
<sequence>MSHSRRISVSSTISSHNTSSADLASLINLTRDSPDLANLCSKSVGEIPGEQIFEVNAETSVDATCEVLIEKDVNCLIVQLSDPGEDSTIGLFDVSHRWQRQYADVNAFLSLAATSHLINEDDIDVDERILRILDAARNGKVPVSLCTDLSEKNPLIMISQLDSVTTLLSRFSKGAHRVVVRESSSVISDMNLLEWLVGQAHQIEVLGQVLEQPVSTLKLGSERVVSCFSTETVLDAMKTMSEQGLSSVAVIDMGTGDLLSTVTVTDITRIVAPSQNNKILTTPLSQFITLIKAPDGFRDGVDKYPVLSFFARLVGIPDVDPTRMQRNRTASSASSTSSTSARSRSASLSGHHISRRPSSRLVATSPGVVD</sequence>
<comment type="caution">
    <text evidence="6">The sequence shown here is derived from an EMBL/GenBank/DDBJ whole genome shotgun (WGS) entry which is preliminary data.</text>
</comment>
<feature type="region of interest" description="Disordered" evidence="4">
    <location>
        <begin position="321"/>
        <end position="370"/>
    </location>
</feature>
<dbReference type="SMART" id="SM00116">
    <property type="entry name" value="CBS"/>
    <property type="match status" value="1"/>
</dbReference>
<evidence type="ECO:0000256" key="4">
    <source>
        <dbReference type="SAM" id="MobiDB-lite"/>
    </source>
</evidence>
<reference evidence="6" key="1">
    <citation type="submission" date="2021-10" db="EMBL/GenBank/DDBJ databases">
        <title>De novo Genome Assembly of Clathrus columnatus (Basidiomycota, Fungi) Using Illumina and Nanopore Sequence Data.</title>
        <authorList>
            <person name="Ogiso-Tanaka E."/>
            <person name="Itagaki H."/>
            <person name="Hosoya T."/>
            <person name="Hosaka K."/>
        </authorList>
    </citation>
    <scope>NUCLEOTIDE SEQUENCE</scope>
    <source>
        <strain evidence="6">MO-923</strain>
    </source>
</reference>
<dbReference type="EMBL" id="BPWL01000010">
    <property type="protein sequence ID" value="GJJ14957.1"/>
    <property type="molecule type" value="Genomic_DNA"/>
</dbReference>
<dbReference type="GO" id="GO:0042149">
    <property type="term" value="P:cellular response to glucose starvation"/>
    <property type="evidence" value="ECO:0007669"/>
    <property type="project" value="TreeGrafter"/>
</dbReference>
<dbReference type="Pfam" id="PF00571">
    <property type="entry name" value="CBS"/>
    <property type="match status" value="1"/>
</dbReference>
<dbReference type="InterPro" id="IPR000644">
    <property type="entry name" value="CBS_dom"/>
</dbReference>
<protein>
    <recommendedName>
        <fullName evidence="5">CBS domain-containing protein</fullName>
    </recommendedName>
</protein>
<evidence type="ECO:0000256" key="2">
    <source>
        <dbReference type="ARBA" id="ARBA00023122"/>
    </source>
</evidence>
<organism evidence="6 7">
    <name type="scientific">Clathrus columnatus</name>
    <dbReference type="NCBI Taxonomy" id="1419009"/>
    <lineage>
        <taxon>Eukaryota</taxon>
        <taxon>Fungi</taxon>
        <taxon>Dikarya</taxon>
        <taxon>Basidiomycota</taxon>
        <taxon>Agaricomycotina</taxon>
        <taxon>Agaricomycetes</taxon>
        <taxon>Phallomycetidae</taxon>
        <taxon>Phallales</taxon>
        <taxon>Clathraceae</taxon>
        <taxon>Clathrus</taxon>
    </lineage>
</organism>
<dbReference type="Proteomes" id="UP001050691">
    <property type="component" value="Unassembled WGS sequence"/>
</dbReference>
<dbReference type="SUPFAM" id="SSF54631">
    <property type="entry name" value="CBS-domain pair"/>
    <property type="match status" value="1"/>
</dbReference>
<evidence type="ECO:0000256" key="3">
    <source>
        <dbReference type="PROSITE-ProRule" id="PRU00703"/>
    </source>
</evidence>
<keyword evidence="1" id="KW-0677">Repeat</keyword>
<dbReference type="InterPro" id="IPR046342">
    <property type="entry name" value="CBS_dom_sf"/>
</dbReference>
<evidence type="ECO:0000259" key="5">
    <source>
        <dbReference type="PROSITE" id="PS51371"/>
    </source>
</evidence>
<keyword evidence="7" id="KW-1185">Reference proteome</keyword>
<dbReference type="PROSITE" id="PS51371">
    <property type="entry name" value="CBS"/>
    <property type="match status" value="1"/>
</dbReference>
<proteinExistence type="predicted"/>
<evidence type="ECO:0000256" key="1">
    <source>
        <dbReference type="ARBA" id="ARBA00022737"/>
    </source>
</evidence>
<dbReference type="GO" id="GO:0004865">
    <property type="term" value="F:protein serine/threonine phosphatase inhibitor activity"/>
    <property type="evidence" value="ECO:0007669"/>
    <property type="project" value="TreeGrafter"/>
</dbReference>
<dbReference type="PANTHER" id="PTHR13780">
    <property type="entry name" value="AMP-ACTIVATED PROTEIN KINASE, GAMMA REGULATORY SUBUNIT"/>
    <property type="match status" value="1"/>
</dbReference>
<evidence type="ECO:0000313" key="6">
    <source>
        <dbReference type="EMBL" id="GJJ14957.1"/>
    </source>
</evidence>
<dbReference type="InterPro" id="IPR050511">
    <property type="entry name" value="AMPK_gamma/SDS23_families"/>
</dbReference>
<gene>
    <name evidence="6" type="ORF">Clacol_009227</name>
</gene>
<keyword evidence="2 3" id="KW-0129">CBS domain</keyword>
<name>A0AAV5AJX5_9AGAM</name>
<evidence type="ECO:0000313" key="7">
    <source>
        <dbReference type="Proteomes" id="UP001050691"/>
    </source>
</evidence>
<accession>A0AAV5AJX5</accession>
<dbReference type="Gene3D" id="3.10.580.10">
    <property type="entry name" value="CBS-domain"/>
    <property type="match status" value="1"/>
</dbReference>
<dbReference type="AlphaFoldDB" id="A0AAV5AJX5"/>